<dbReference type="InterPro" id="IPR000436">
    <property type="entry name" value="Sushi_SCR_CCP_dom"/>
</dbReference>
<dbReference type="SMART" id="SM00179">
    <property type="entry name" value="EGF_CA"/>
    <property type="match status" value="1"/>
</dbReference>
<feature type="transmembrane region" description="Helical" evidence="13">
    <location>
        <begin position="577"/>
        <end position="602"/>
    </location>
</feature>
<dbReference type="GeneID" id="102808383"/>
<keyword evidence="12" id="KW-0768">Sushi</keyword>
<comment type="similarity">
    <text evidence="3">Belongs to the G-protein coupled receptor 2 family. Adhesion G-protein coupled receptor (ADGR) subfamily.</text>
</comment>
<dbReference type="PANTHER" id="PTHR45813:SF8">
    <property type="entry name" value="IG-LIKE DOMAIN-CONTAINING PROTEIN"/>
    <property type="match status" value="1"/>
</dbReference>
<dbReference type="Gene3D" id="2.60.220.50">
    <property type="match status" value="1"/>
</dbReference>
<organism evidence="17 18">
    <name type="scientific">Saccoglossus kowalevskii</name>
    <name type="common">Acorn worm</name>
    <dbReference type="NCBI Taxonomy" id="10224"/>
    <lineage>
        <taxon>Eukaryota</taxon>
        <taxon>Metazoa</taxon>
        <taxon>Hemichordata</taxon>
        <taxon>Enteropneusta</taxon>
        <taxon>Harrimaniidae</taxon>
        <taxon>Saccoglossus</taxon>
    </lineage>
</organism>
<dbReference type="InterPro" id="IPR000152">
    <property type="entry name" value="EGF-type_Asp/Asn_hydroxyl_site"/>
</dbReference>
<evidence type="ECO:0000256" key="5">
    <source>
        <dbReference type="ARBA" id="ARBA00022536"/>
    </source>
</evidence>
<dbReference type="PROSITE" id="PS01186">
    <property type="entry name" value="EGF_2"/>
    <property type="match status" value="1"/>
</dbReference>
<dbReference type="Gene3D" id="2.10.25.10">
    <property type="entry name" value="Laminin"/>
    <property type="match status" value="1"/>
</dbReference>
<keyword evidence="10" id="KW-0325">Glycoprotein</keyword>
<dbReference type="PROSITE" id="PS50923">
    <property type="entry name" value="SUSHI"/>
    <property type="match status" value="1"/>
</dbReference>
<dbReference type="InterPro" id="IPR049883">
    <property type="entry name" value="NOTCH1_EGF-like"/>
</dbReference>
<keyword evidence="8 13" id="KW-0472">Membrane</keyword>
<evidence type="ECO:0000256" key="12">
    <source>
        <dbReference type="PROSITE-ProRule" id="PRU00302"/>
    </source>
</evidence>
<feature type="transmembrane region" description="Helical" evidence="13">
    <location>
        <begin position="461"/>
        <end position="484"/>
    </location>
</feature>
<comment type="caution">
    <text evidence="11">Lacks conserved residue(s) required for the propagation of feature annotation.</text>
</comment>
<dbReference type="PROSITE" id="PS50026">
    <property type="entry name" value="EGF_3"/>
    <property type="match status" value="1"/>
</dbReference>
<sequence length="679" mass="76701">MTKNAAMHVPNGVRIELQCELGYKVRSANINVCHNGTWKPRLLECEDIDECEDNSHDCDEDMTNNYCVNTLGGYKCVCISGYVANNGRCVPSVPGQEEDRCFESVTGMMRRRCDIDGKWLQPDTTACKSLVIMEVLNATVGDFIDTGAPFGGDILMTASILTDIVDMNPLAFTAQEGLKRLYIEGFLELTSKVLDDEMETMWKAIHNVHGIHKGVLRVFKAMDTFSKSVHALIRQTGYTINESTKNIDMTSEFIGGSSTKKRSVHEDIINNTCIELSQYFTKKNETDRLVCIRFIYQNPGDMLLPPIQIGKRSNKRQWVTSVTATRKIEMVNSKVVSVRLFGDDGSEIRRLDESLTFKYVHQKVGYDSKCVSMVYDDNTGIWSTDGCWVDRIMHEDITVCKCQHLGNLAVITAIGKPSVHGCKILSIFWYMALLTNATWILNLAVQELLRMRNYILRSKLARIIFLTTGWPAPIIIIVFCVELAENNGLDVSSESRCIESIAGKYLQALASISLVLYLVSGIITCKLVCGYEHAMMKYEVEEFFQIREEIQSLFLLKLALMSNWAIHIIAITTNNLIVEYMFALAIMFEGSVVFLALCATNVELLVAVRIRLCGGELYNNALEEVQHVDQIRADIRRRITQFSSAKTLEIKKRKQQHALERKHRADAINKIFTLATAKE</sequence>
<reference evidence="18" key="1">
    <citation type="submission" date="2025-08" db="UniProtKB">
        <authorList>
            <consortium name="RefSeq"/>
        </authorList>
    </citation>
    <scope>IDENTIFICATION</scope>
    <source>
        <tissue evidence="18">Testes</tissue>
    </source>
</reference>
<dbReference type="InterPro" id="IPR000832">
    <property type="entry name" value="GPCR_2_secretin-like"/>
</dbReference>
<evidence type="ECO:0000256" key="6">
    <source>
        <dbReference type="ARBA" id="ARBA00022692"/>
    </source>
</evidence>
<evidence type="ECO:0000256" key="7">
    <source>
        <dbReference type="ARBA" id="ARBA00022989"/>
    </source>
</evidence>
<keyword evidence="17" id="KW-1185">Reference proteome</keyword>
<feature type="domain" description="GAIN-B" evidence="15">
    <location>
        <begin position="260"/>
        <end position="418"/>
    </location>
</feature>
<dbReference type="InterPro" id="IPR000203">
    <property type="entry name" value="GPS"/>
</dbReference>
<keyword evidence="4" id="KW-1003">Cell membrane</keyword>
<feature type="transmembrane region" description="Helical" evidence="13">
    <location>
        <begin position="504"/>
        <end position="529"/>
    </location>
</feature>
<evidence type="ECO:0000256" key="11">
    <source>
        <dbReference type="PROSITE-ProRule" id="PRU00076"/>
    </source>
</evidence>
<dbReference type="InterPro" id="IPR000742">
    <property type="entry name" value="EGF"/>
</dbReference>
<dbReference type="Proteomes" id="UP000694865">
    <property type="component" value="Unplaced"/>
</dbReference>
<feature type="transmembrane region" description="Helical" evidence="13">
    <location>
        <begin position="427"/>
        <end position="449"/>
    </location>
</feature>
<evidence type="ECO:0000259" key="15">
    <source>
        <dbReference type="PROSITE" id="PS50221"/>
    </source>
</evidence>
<evidence type="ECO:0000259" key="16">
    <source>
        <dbReference type="PROSITE" id="PS50923"/>
    </source>
</evidence>
<evidence type="ECO:0000256" key="8">
    <source>
        <dbReference type="ARBA" id="ARBA00023136"/>
    </source>
</evidence>
<evidence type="ECO:0000256" key="10">
    <source>
        <dbReference type="ARBA" id="ARBA00023180"/>
    </source>
</evidence>
<evidence type="ECO:0000256" key="13">
    <source>
        <dbReference type="SAM" id="Phobius"/>
    </source>
</evidence>
<dbReference type="CDD" id="cd00054">
    <property type="entry name" value="EGF_CA"/>
    <property type="match status" value="1"/>
</dbReference>
<evidence type="ECO:0000256" key="4">
    <source>
        <dbReference type="ARBA" id="ARBA00022475"/>
    </source>
</evidence>
<feature type="transmembrane region" description="Helical" evidence="13">
    <location>
        <begin position="550"/>
        <end position="571"/>
    </location>
</feature>
<evidence type="ECO:0000259" key="14">
    <source>
        <dbReference type="PROSITE" id="PS50026"/>
    </source>
</evidence>
<evidence type="ECO:0000256" key="9">
    <source>
        <dbReference type="ARBA" id="ARBA00023157"/>
    </source>
</evidence>
<keyword evidence="5 11" id="KW-0245">EGF-like domain</keyword>
<dbReference type="InterPro" id="IPR046338">
    <property type="entry name" value="GAIN_dom_sf"/>
</dbReference>
<evidence type="ECO:0000313" key="18">
    <source>
        <dbReference type="RefSeq" id="XP_006816408.1"/>
    </source>
</evidence>
<gene>
    <name evidence="18" type="primary">LOC102808383</name>
</gene>
<comment type="subcellular location">
    <subcellularLocation>
        <location evidence="2">Cell membrane</location>
    </subcellularLocation>
    <subcellularLocation>
        <location evidence="1">Membrane</location>
        <topology evidence="1">Multi-pass membrane protein</topology>
    </subcellularLocation>
</comment>
<dbReference type="Pfam" id="PF07645">
    <property type="entry name" value="EGF_CA"/>
    <property type="match status" value="1"/>
</dbReference>
<dbReference type="InterPro" id="IPR057244">
    <property type="entry name" value="GAIN_B"/>
</dbReference>
<dbReference type="PROSITE" id="PS50221">
    <property type="entry name" value="GAIN_B"/>
    <property type="match status" value="1"/>
</dbReference>
<evidence type="ECO:0000256" key="1">
    <source>
        <dbReference type="ARBA" id="ARBA00004141"/>
    </source>
</evidence>
<keyword evidence="9" id="KW-1015">Disulfide bond</keyword>
<dbReference type="Pfam" id="PF00002">
    <property type="entry name" value="7tm_2"/>
    <property type="match status" value="1"/>
</dbReference>
<protein>
    <submittedName>
        <fullName evidence="18">Uncharacterized protein LOC102808383</fullName>
    </submittedName>
</protein>
<evidence type="ECO:0000256" key="2">
    <source>
        <dbReference type="ARBA" id="ARBA00004236"/>
    </source>
</evidence>
<feature type="domain" description="Sushi" evidence="16">
    <location>
        <begin position="1"/>
        <end position="47"/>
    </location>
</feature>
<accession>A0ABM0M8R7</accession>
<dbReference type="InterPro" id="IPR001881">
    <property type="entry name" value="EGF-like_Ca-bd_dom"/>
</dbReference>
<dbReference type="PANTHER" id="PTHR45813">
    <property type="entry name" value="IG-LIKE DOMAIN-CONTAINING PROTEIN"/>
    <property type="match status" value="1"/>
</dbReference>
<dbReference type="RefSeq" id="XP_006816408.1">
    <property type="nucleotide sequence ID" value="XM_006816345.1"/>
</dbReference>
<dbReference type="SMART" id="SM00303">
    <property type="entry name" value="GPS"/>
    <property type="match status" value="1"/>
</dbReference>
<keyword evidence="7 13" id="KW-1133">Transmembrane helix</keyword>
<dbReference type="InterPro" id="IPR051587">
    <property type="entry name" value="Adhesion_GPCR"/>
</dbReference>
<dbReference type="PROSITE" id="PS00010">
    <property type="entry name" value="ASX_HYDROXYL"/>
    <property type="match status" value="1"/>
</dbReference>
<evidence type="ECO:0000313" key="17">
    <source>
        <dbReference type="Proteomes" id="UP000694865"/>
    </source>
</evidence>
<keyword evidence="6 13" id="KW-0812">Transmembrane</keyword>
<feature type="domain" description="EGF-like" evidence="14">
    <location>
        <begin position="47"/>
        <end position="90"/>
    </location>
</feature>
<name>A0ABM0M8R7_SACKO</name>
<dbReference type="Pfam" id="PF01825">
    <property type="entry name" value="GPS"/>
    <property type="match status" value="1"/>
</dbReference>
<dbReference type="SUPFAM" id="SSF57196">
    <property type="entry name" value="EGF/Laminin"/>
    <property type="match status" value="1"/>
</dbReference>
<dbReference type="Gene3D" id="1.25.40.610">
    <property type="match status" value="1"/>
</dbReference>
<evidence type="ECO:0000256" key="3">
    <source>
        <dbReference type="ARBA" id="ARBA00007343"/>
    </source>
</evidence>
<proteinExistence type="inferred from homology"/>